<evidence type="ECO:0000313" key="3">
    <source>
        <dbReference type="Proteomes" id="UP000184462"/>
    </source>
</evidence>
<evidence type="ECO:0000259" key="1">
    <source>
        <dbReference type="Pfam" id="PF19573"/>
    </source>
</evidence>
<dbReference type="EMBL" id="FQTW01000013">
    <property type="protein sequence ID" value="SHF00484.1"/>
    <property type="molecule type" value="Genomic_DNA"/>
</dbReference>
<protein>
    <recommendedName>
        <fullName evidence="1">DUF6089 domain-containing protein</fullName>
    </recommendedName>
</protein>
<dbReference type="InterPro" id="IPR011250">
    <property type="entry name" value="OMP/PagP_B-barrel"/>
</dbReference>
<dbReference type="SUPFAM" id="SSF56925">
    <property type="entry name" value="OMPA-like"/>
    <property type="match status" value="1"/>
</dbReference>
<dbReference type="Pfam" id="PF19573">
    <property type="entry name" value="DUF6089"/>
    <property type="match status" value="1"/>
</dbReference>
<proteinExistence type="predicted"/>
<dbReference type="Gene3D" id="2.40.160.20">
    <property type="match status" value="1"/>
</dbReference>
<dbReference type="RefSeq" id="WP_234949785.1">
    <property type="nucleotide sequence ID" value="NZ_FQTW01000013.1"/>
</dbReference>
<name>A0A1M4Y3U5_9FLAO</name>
<sequence>MAVQYFYICKLLKFMRLRLLVIAFTLFHICLSAQTYEAGLVLGGTNFVGDVGSSSFIKPKDYASFDKVSAGVIFKWNRSTRHAFRFTYIKHQTFGKDKLSDNIGRRRRGLSFNTEIDEFALGLEFNFWEWDLHSLKRPQIVPYISSGLNFFITDHFIQNTPDNTLIKQDKNYNFSLPMIVGVKVAVTSKVILAAEFGARYAFSDNLDGSNPDEFKNIDESVNFGNQNMNDWYIFGGLTLTYAFGRKPCYCNF</sequence>
<dbReference type="STRING" id="1155689.SAMN05444278_1138"/>
<organism evidence="2 3">
    <name type="scientific">Psychroflexus salarius</name>
    <dbReference type="NCBI Taxonomy" id="1155689"/>
    <lineage>
        <taxon>Bacteria</taxon>
        <taxon>Pseudomonadati</taxon>
        <taxon>Bacteroidota</taxon>
        <taxon>Flavobacteriia</taxon>
        <taxon>Flavobacteriales</taxon>
        <taxon>Flavobacteriaceae</taxon>
        <taxon>Psychroflexus</taxon>
    </lineage>
</organism>
<dbReference type="AlphaFoldDB" id="A0A1M4Y3U5"/>
<reference evidence="2 3" key="1">
    <citation type="submission" date="2016-11" db="EMBL/GenBank/DDBJ databases">
        <authorList>
            <person name="Jaros S."/>
            <person name="Januszkiewicz K."/>
            <person name="Wedrychowicz H."/>
        </authorList>
    </citation>
    <scope>NUCLEOTIDE SEQUENCE [LARGE SCALE GENOMIC DNA]</scope>
    <source>
        <strain evidence="2 3">DSM 25661</strain>
    </source>
</reference>
<evidence type="ECO:0000313" key="2">
    <source>
        <dbReference type="EMBL" id="SHF00484.1"/>
    </source>
</evidence>
<dbReference type="Proteomes" id="UP000184462">
    <property type="component" value="Unassembled WGS sequence"/>
</dbReference>
<feature type="domain" description="DUF6089" evidence="1">
    <location>
        <begin position="20"/>
        <end position="251"/>
    </location>
</feature>
<keyword evidence="3" id="KW-1185">Reference proteome</keyword>
<gene>
    <name evidence="2" type="ORF">SAMN05444278_1138</name>
</gene>
<dbReference type="InterPro" id="IPR045743">
    <property type="entry name" value="DUF6089"/>
</dbReference>
<accession>A0A1M4Y3U5</accession>